<dbReference type="Pfam" id="PF10673">
    <property type="entry name" value="DUF2487"/>
    <property type="match status" value="1"/>
</dbReference>
<reference evidence="1 2" key="1">
    <citation type="submission" date="2018-12" db="EMBL/GenBank/DDBJ databases">
        <title>Bacillus yapensis draft genome sequence.</title>
        <authorList>
            <person name="Yu L."/>
            <person name="Xu X."/>
            <person name="Tang X."/>
        </authorList>
    </citation>
    <scope>NUCLEOTIDE SEQUENCE [LARGE SCALE GENOMIC DNA]</scope>
    <source>
        <strain evidence="1 2">XXST-01</strain>
    </source>
</reference>
<dbReference type="Proteomes" id="UP000271374">
    <property type="component" value="Unassembled WGS sequence"/>
</dbReference>
<accession>A0A431W4X4</accession>
<dbReference type="OrthoDB" id="2678750at2"/>
<gene>
    <name evidence="1" type="ORF">EKG37_13160</name>
</gene>
<dbReference type="EMBL" id="RXNT01000010">
    <property type="protein sequence ID" value="RTR30447.1"/>
    <property type="molecule type" value="Genomic_DNA"/>
</dbReference>
<dbReference type="InterPro" id="IPR019615">
    <property type="entry name" value="DUF2487"/>
</dbReference>
<evidence type="ECO:0000313" key="2">
    <source>
        <dbReference type="Proteomes" id="UP000271374"/>
    </source>
</evidence>
<protein>
    <submittedName>
        <fullName evidence="1">DUF2487 family protein</fullName>
    </submittedName>
</protein>
<proteinExistence type="predicted"/>
<sequence length="154" mass="18283">MKWVANDIDMYLGAKEYVDTVVLPLFPISFGDDIKQTTSMTEFISLLSIQLERQFKGRILMLPGYTYLKNNSDDVLVDDIKRWEAEFQNQKFNHVFYLTSDSDWRSREESFDGTLIWLPSLPLESMDEKYRNSILEDQVQQLIHLFVKKWQNND</sequence>
<keyword evidence="2" id="KW-1185">Reference proteome</keyword>
<dbReference type="RefSeq" id="WP_126409120.1">
    <property type="nucleotide sequence ID" value="NZ_RXNT01000010.1"/>
</dbReference>
<organism evidence="1 2">
    <name type="scientific">Bacillus yapensis</name>
    <dbReference type="NCBI Taxonomy" id="2492960"/>
    <lineage>
        <taxon>Bacteria</taxon>
        <taxon>Bacillati</taxon>
        <taxon>Bacillota</taxon>
        <taxon>Bacilli</taxon>
        <taxon>Bacillales</taxon>
        <taxon>Bacillaceae</taxon>
        <taxon>Bacillus</taxon>
    </lineage>
</organism>
<dbReference type="AlphaFoldDB" id="A0A431W4X4"/>
<comment type="caution">
    <text evidence="1">The sequence shown here is derived from an EMBL/GenBank/DDBJ whole genome shotgun (WGS) entry which is preliminary data.</text>
</comment>
<name>A0A431W4X4_9BACI</name>
<evidence type="ECO:0000313" key="1">
    <source>
        <dbReference type="EMBL" id="RTR30447.1"/>
    </source>
</evidence>